<evidence type="ECO:0000313" key="4">
    <source>
        <dbReference type="Proteomes" id="UP000574276"/>
    </source>
</evidence>
<feature type="transmembrane region" description="Helical" evidence="2">
    <location>
        <begin position="166"/>
        <end position="187"/>
    </location>
</feature>
<keyword evidence="2" id="KW-0472">Membrane</keyword>
<dbReference type="AlphaFoldDB" id="A0A839K032"/>
<reference evidence="3 4" key="1">
    <citation type="submission" date="2020-07" db="EMBL/GenBank/DDBJ databases">
        <title>Characterization and genome sequencing of isolate MD1, a novel member within the family Lachnospiraceae.</title>
        <authorList>
            <person name="Rettenmaier R."/>
            <person name="Di Bello L."/>
            <person name="Zinser C."/>
            <person name="Scheitz K."/>
            <person name="Liebl W."/>
            <person name="Zverlov V."/>
        </authorList>
    </citation>
    <scope>NUCLEOTIDE SEQUENCE [LARGE SCALE GENOMIC DNA]</scope>
    <source>
        <strain evidence="3 4">MD1</strain>
    </source>
</reference>
<keyword evidence="4" id="KW-1185">Reference proteome</keyword>
<evidence type="ECO:0000256" key="1">
    <source>
        <dbReference type="SAM" id="MobiDB-lite"/>
    </source>
</evidence>
<gene>
    <name evidence="3" type="ORF">H0486_07900</name>
</gene>
<proteinExistence type="predicted"/>
<feature type="region of interest" description="Disordered" evidence="1">
    <location>
        <begin position="255"/>
        <end position="274"/>
    </location>
</feature>
<dbReference type="EMBL" id="JACEGA010000001">
    <property type="protein sequence ID" value="MBB2182797.1"/>
    <property type="molecule type" value="Genomic_DNA"/>
</dbReference>
<comment type="caution">
    <text evidence="3">The sequence shown here is derived from an EMBL/GenBank/DDBJ whole genome shotgun (WGS) entry which is preliminary data.</text>
</comment>
<keyword evidence="2" id="KW-0812">Transmembrane</keyword>
<feature type="transmembrane region" description="Helical" evidence="2">
    <location>
        <begin position="199"/>
        <end position="215"/>
    </location>
</feature>
<feature type="transmembrane region" description="Helical" evidence="2">
    <location>
        <begin position="221"/>
        <end position="242"/>
    </location>
</feature>
<protein>
    <submittedName>
        <fullName evidence="3">Uncharacterized protein</fullName>
    </submittedName>
</protein>
<feature type="transmembrane region" description="Helical" evidence="2">
    <location>
        <begin position="20"/>
        <end position="48"/>
    </location>
</feature>
<evidence type="ECO:0000313" key="3">
    <source>
        <dbReference type="EMBL" id="MBB2182797.1"/>
    </source>
</evidence>
<dbReference type="Proteomes" id="UP000574276">
    <property type="component" value="Unassembled WGS sequence"/>
</dbReference>
<feature type="transmembrane region" description="Helical" evidence="2">
    <location>
        <begin position="118"/>
        <end position="139"/>
    </location>
</feature>
<keyword evidence="2" id="KW-1133">Transmembrane helix</keyword>
<evidence type="ECO:0000256" key="2">
    <source>
        <dbReference type="SAM" id="Phobius"/>
    </source>
</evidence>
<name>A0A839K032_9FIRM</name>
<accession>A0A839K032</accession>
<organism evidence="3 4">
    <name type="scientific">Variimorphobacter saccharofermentans</name>
    <dbReference type="NCBI Taxonomy" id="2755051"/>
    <lineage>
        <taxon>Bacteria</taxon>
        <taxon>Bacillati</taxon>
        <taxon>Bacillota</taxon>
        <taxon>Clostridia</taxon>
        <taxon>Lachnospirales</taxon>
        <taxon>Lachnospiraceae</taxon>
        <taxon>Variimorphobacter</taxon>
    </lineage>
</organism>
<feature type="transmembrane region" description="Helical" evidence="2">
    <location>
        <begin position="80"/>
        <end position="106"/>
    </location>
</feature>
<sequence>MKMYLKKIKNSVRNFKVNPIDNLAVIIPALIVLTMVIGWIVAFIMFIVDGGYLKQITQIRLSGFGFDGVKKSLTNGTIHILYGSFVGTIVKVLLCSQSIIILISFFKKATKVKRVIMIIDLVIAGIIIVGILLLIWLYIGKIRLSDSQIISLINFLNGIDKQKKQLFLIVLVVVVVAIVISALVLILTSESKWMFKDGSLAALSFLLFPLALLLVENIIPLIVGALFLAIIACVIWLILYLVASGGLSSGEGASSASSSSVSSSSGYSSYSGTSSKKQADAVKMKDKNCEYVDLGFLGMKLYRVRGILHDYVERDNGVGTGEVCSLDDLRKGNFHIYDKATGKEIKECDIPWRN</sequence>
<dbReference type="RefSeq" id="WP_228352491.1">
    <property type="nucleotide sequence ID" value="NZ_JACEGA010000001.1"/>
</dbReference>